<keyword evidence="14" id="KW-1185">Reference proteome</keyword>
<dbReference type="InterPro" id="IPR036397">
    <property type="entry name" value="RNaseH_sf"/>
</dbReference>
<evidence type="ECO:0000256" key="8">
    <source>
        <dbReference type="PROSITE-ProRule" id="PRU00047"/>
    </source>
</evidence>
<dbReference type="Proteomes" id="UP001283361">
    <property type="component" value="Unassembled WGS sequence"/>
</dbReference>
<feature type="domain" description="Integrase catalytic" evidence="12">
    <location>
        <begin position="653"/>
        <end position="804"/>
    </location>
</feature>
<dbReference type="FunFam" id="3.30.420.10:FF:000063">
    <property type="entry name" value="Retrovirus-related Pol polyprotein from transposon 297-like Protein"/>
    <property type="match status" value="1"/>
</dbReference>
<feature type="region of interest" description="Disordered" evidence="9">
    <location>
        <begin position="1"/>
        <end position="35"/>
    </location>
</feature>
<evidence type="ECO:0000313" key="13">
    <source>
        <dbReference type="EMBL" id="KAK3802311.1"/>
    </source>
</evidence>
<dbReference type="Gene3D" id="4.10.60.10">
    <property type="entry name" value="Zinc finger, CCHC-type"/>
    <property type="match status" value="1"/>
</dbReference>
<dbReference type="PROSITE" id="PS50158">
    <property type="entry name" value="ZF_CCHC"/>
    <property type="match status" value="1"/>
</dbReference>
<evidence type="ECO:0000256" key="2">
    <source>
        <dbReference type="ARBA" id="ARBA00022679"/>
    </source>
</evidence>
<dbReference type="Gene3D" id="3.10.10.10">
    <property type="entry name" value="HIV Type 1 Reverse Transcriptase, subunit A, domain 1"/>
    <property type="match status" value="1"/>
</dbReference>
<dbReference type="GO" id="GO:0004519">
    <property type="term" value="F:endonuclease activity"/>
    <property type="evidence" value="ECO:0007669"/>
    <property type="project" value="UniProtKB-KW"/>
</dbReference>
<keyword evidence="4" id="KW-0540">Nuclease</keyword>
<accession>A0AAE1BBF8</accession>
<dbReference type="PANTHER" id="PTHR37984:SF5">
    <property type="entry name" value="PROTEIN NYNRIN-LIKE"/>
    <property type="match status" value="1"/>
</dbReference>
<dbReference type="Gene3D" id="1.10.340.70">
    <property type="match status" value="1"/>
</dbReference>
<evidence type="ECO:0000256" key="9">
    <source>
        <dbReference type="SAM" id="MobiDB-lite"/>
    </source>
</evidence>
<dbReference type="Gene3D" id="3.30.420.10">
    <property type="entry name" value="Ribonuclease H-like superfamily/Ribonuclease H"/>
    <property type="match status" value="1"/>
</dbReference>
<comment type="caution">
    <text evidence="13">The sequence shown here is derived from an EMBL/GenBank/DDBJ whole genome shotgun (WGS) entry which is preliminary data.</text>
</comment>
<feature type="region of interest" description="Disordered" evidence="9">
    <location>
        <begin position="72"/>
        <end position="96"/>
    </location>
</feature>
<dbReference type="InterPro" id="IPR043502">
    <property type="entry name" value="DNA/RNA_pol_sf"/>
</dbReference>
<organism evidence="13 14">
    <name type="scientific">Elysia crispata</name>
    <name type="common">lettuce slug</name>
    <dbReference type="NCBI Taxonomy" id="231223"/>
    <lineage>
        <taxon>Eukaryota</taxon>
        <taxon>Metazoa</taxon>
        <taxon>Spiralia</taxon>
        <taxon>Lophotrochozoa</taxon>
        <taxon>Mollusca</taxon>
        <taxon>Gastropoda</taxon>
        <taxon>Heterobranchia</taxon>
        <taxon>Euthyneura</taxon>
        <taxon>Panpulmonata</taxon>
        <taxon>Sacoglossa</taxon>
        <taxon>Placobranchoidea</taxon>
        <taxon>Plakobranchidae</taxon>
        <taxon>Elysia</taxon>
    </lineage>
</organism>
<keyword evidence="6" id="KW-0378">Hydrolase</keyword>
<dbReference type="InterPro" id="IPR021109">
    <property type="entry name" value="Peptidase_aspartic_dom_sf"/>
</dbReference>
<dbReference type="GO" id="GO:0004190">
    <property type="term" value="F:aspartic-type endopeptidase activity"/>
    <property type="evidence" value="ECO:0007669"/>
    <property type="project" value="InterPro"/>
</dbReference>
<dbReference type="EC" id="2.7.7.49" evidence="1"/>
<keyword evidence="8" id="KW-0863">Zinc-finger</keyword>
<dbReference type="PROSITE" id="PS50994">
    <property type="entry name" value="INTEGRASE"/>
    <property type="match status" value="1"/>
</dbReference>
<evidence type="ECO:0000256" key="4">
    <source>
        <dbReference type="ARBA" id="ARBA00022722"/>
    </source>
</evidence>
<dbReference type="AlphaFoldDB" id="A0AAE1BBF8"/>
<protein>
    <recommendedName>
        <fullName evidence="1">RNA-directed DNA polymerase</fullName>
        <ecNumber evidence="1">2.7.7.49</ecNumber>
    </recommendedName>
</protein>
<evidence type="ECO:0000256" key="5">
    <source>
        <dbReference type="ARBA" id="ARBA00022759"/>
    </source>
</evidence>
<dbReference type="CDD" id="cd09274">
    <property type="entry name" value="RNase_HI_RT_Ty3"/>
    <property type="match status" value="1"/>
</dbReference>
<dbReference type="GO" id="GO:0003676">
    <property type="term" value="F:nucleic acid binding"/>
    <property type="evidence" value="ECO:0007669"/>
    <property type="project" value="InterPro"/>
</dbReference>
<dbReference type="InterPro" id="IPR001995">
    <property type="entry name" value="Peptidase_A2_cat"/>
</dbReference>
<dbReference type="GO" id="GO:0003964">
    <property type="term" value="F:RNA-directed DNA polymerase activity"/>
    <property type="evidence" value="ECO:0007669"/>
    <property type="project" value="UniProtKB-KW"/>
</dbReference>
<dbReference type="GO" id="GO:0015074">
    <property type="term" value="P:DNA integration"/>
    <property type="evidence" value="ECO:0007669"/>
    <property type="project" value="InterPro"/>
</dbReference>
<dbReference type="SUPFAM" id="SSF53098">
    <property type="entry name" value="Ribonuclease H-like"/>
    <property type="match status" value="1"/>
</dbReference>
<name>A0AAE1BBF8_9GAST</name>
<proteinExistence type="predicted"/>
<feature type="compositionally biased region" description="Polar residues" evidence="9">
    <location>
        <begin position="16"/>
        <end position="35"/>
    </location>
</feature>
<sequence>MGPPALNTVDHRSRHNQSNYKNQRQTKTNAHGNNNKCHRCNGPHAQHQCKFKTASCYKCGKQGHIAKACLSKTSASSSSPQRGSSRRQNQSHHQRQHFIDTPVQAPSSDALPEFNLFSISSSNPTPINVQMTVNGKNIEFQLDTGAALTFMTEKDFHTATDGTVPLQPCQKQLQTYTGESVPVAGECDISVGYRGQQRQLPLIVVKSGGPPLLGRNWLEHIKLDWQVIFTVHGKSNPEQTKVELRNLIEDNSSAFGNNGFLNDRTVKISVKDTNPKYCKARVPPYAMKEKMENELGRLESNDIIKKVEHSDWATPIVPVLKKDGSVRICGDYKITVNMETEQNRYPIPNIEDISLKLAGGEKFTELDFSHAYTQFGLHPDSKKYTTINTHKVLSQIDECGEHPVAFASRSLNRAERNYSQIDREGLGIIFGVKKFHKFIFGKKVNIITDHKLLLGLIGEHKAIPEHCSPRVQRWAITLAAYDYELKHKADVENSADGLSRLPLHNEISSYIPEDIEMIFNVMENSFVNVNGVKRETLTDECLSKVHEFCLNGWPDECVQEELRPFKNKKFELSLEDGCILWGTRVVIPKTLQNKVLSMLHDTHIGASKMKSLARSWYWWPNMDADIEKFVKLCSTCAQHAKQPAKSPLQNWDWPLEPWKRIHIDFAGPFLNKMFLIVIDAHSKWIDVKTMTTITASDTIIELKEIFSTHGLPDQTVSDNDPTFTSLKFKTFCSANGIEHITTSPYHPAGNGLAERVVGIFKTAMIKLGSKCSLRERVNRFLARYRSTPHVTTGVAPCELLCGRKIKTHLDLVHPTVQSSVSQHQCKQKLKL</sequence>
<keyword evidence="2" id="KW-0808">Transferase</keyword>
<keyword evidence="5" id="KW-0255">Endonuclease</keyword>
<keyword evidence="7" id="KW-0695">RNA-directed DNA polymerase</keyword>
<keyword evidence="8" id="KW-0862">Zinc</keyword>
<evidence type="ECO:0000259" key="10">
    <source>
        <dbReference type="PROSITE" id="PS50158"/>
    </source>
</evidence>
<dbReference type="InterPro" id="IPR050951">
    <property type="entry name" value="Retrovirus_Pol_polyprotein"/>
</dbReference>
<keyword evidence="8" id="KW-0479">Metal-binding</keyword>
<dbReference type="Pfam" id="PF13650">
    <property type="entry name" value="Asp_protease_2"/>
    <property type="match status" value="1"/>
</dbReference>
<dbReference type="Gene3D" id="3.30.70.270">
    <property type="match status" value="1"/>
</dbReference>
<dbReference type="PANTHER" id="PTHR37984">
    <property type="entry name" value="PROTEIN CBG26694"/>
    <property type="match status" value="1"/>
</dbReference>
<dbReference type="InterPro" id="IPR001878">
    <property type="entry name" value="Znf_CCHC"/>
</dbReference>
<feature type="domain" description="CCHC-type" evidence="10">
    <location>
        <begin position="56"/>
        <end position="69"/>
    </location>
</feature>
<evidence type="ECO:0000259" key="11">
    <source>
        <dbReference type="PROSITE" id="PS50175"/>
    </source>
</evidence>
<evidence type="ECO:0000256" key="3">
    <source>
        <dbReference type="ARBA" id="ARBA00022695"/>
    </source>
</evidence>
<dbReference type="InterPro" id="IPR041588">
    <property type="entry name" value="Integrase_H2C2"/>
</dbReference>
<evidence type="ECO:0000313" key="14">
    <source>
        <dbReference type="Proteomes" id="UP001283361"/>
    </source>
</evidence>
<evidence type="ECO:0000256" key="6">
    <source>
        <dbReference type="ARBA" id="ARBA00022801"/>
    </source>
</evidence>
<dbReference type="Pfam" id="PF00665">
    <property type="entry name" value="rve"/>
    <property type="match status" value="1"/>
</dbReference>
<dbReference type="Pfam" id="PF17917">
    <property type="entry name" value="RT_RNaseH"/>
    <property type="match status" value="1"/>
</dbReference>
<dbReference type="EMBL" id="JAWDGP010000250">
    <property type="protein sequence ID" value="KAK3802311.1"/>
    <property type="molecule type" value="Genomic_DNA"/>
</dbReference>
<dbReference type="GO" id="GO:0006508">
    <property type="term" value="P:proteolysis"/>
    <property type="evidence" value="ECO:0007669"/>
    <property type="project" value="InterPro"/>
</dbReference>
<dbReference type="SUPFAM" id="SSF50630">
    <property type="entry name" value="Acid proteases"/>
    <property type="match status" value="1"/>
</dbReference>
<keyword evidence="3" id="KW-0548">Nucleotidyltransferase</keyword>
<dbReference type="FunFam" id="1.10.340.70:FF:000003">
    <property type="entry name" value="Protein CBG25708"/>
    <property type="match status" value="1"/>
</dbReference>
<dbReference type="Pfam" id="PF17921">
    <property type="entry name" value="Integrase_H2C2"/>
    <property type="match status" value="1"/>
</dbReference>
<dbReference type="SMART" id="SM00343">
    <property type="entry name" value="ZnF_C2HC"/>
    <property type="match status" value="1"/>
</dbReference>
<dbReference type="PROSITE" id="PS50175">
    <property type="entry name" value="ASP_PROT_RETROV"/>
    <property type="match status" value="1"/>
</dbReference>
<evidence type="ECO:0000256" key="1">
    <source>
        <dbReference type="ARBA" id="ARBA00012493"/>
    </source>
</evidence>
<dbReference type="InterPro" id="IPR043128">
    <property type="entry name" value="Rev_trsase/Diguanyl_cyclase"/>
</dbReference>
<feature type="compositionally biased region" description="Low complexity" evidence="9">
    <location>
        <begin position="72"/>
        <end position="88"/>
    </location>
</feature>
<evidence type="ECO:0000259" key="12">
    <source>
        <dbReference type="PROSITE" id="PS50994"/>
    </source>
</evidence>
<dbReference type="GO" id="GO:0008270">
    <property type="term" value="F:zinc ion binding"/>
    <property type="evidence" value="ECO:0007669"/>
    <property type="project" value="UniProtKB-KW"/>
</dbReference>
<reference evidence="13" key="1">
    <citation type="journal article" date="2023" name="G3 (Bethesda)">
        <title>A reference genome for the long-term kleptoplast-retaining sea slug Elysia crispata morphotype clarki.</title>
        <authorList>
            <person name="Eastman K.E."/>
            <person name="Pendleton A.L."/>
            <person name="Shaikh M.A."/>
            <person name="Suttiyut T."/>
            <person name="Ogas R."/>
            <person name="Tomko P."/>
            <person name="Gavelis G."/>
            <person name="Widhalm J.R."/>
            <person name="Wisecaver J.H."/>
        </authorList>
    </citation>
    <scope>NUCLEOTIDE SEQUENCE</scope>
    <source>
        <strain evidence="13">ECLA1</strain>
    </source>
</reference>
<evidence type="ECO:0000256" key="7">
    <source>
        <dbReference type="ARBA" id="ARBA00022918"/>
    </source>
</evidence>
<dbReference type="Gene3D" id="2.40.70.10">
    <property type="entry name" value="Acid Proteases"/>
    <property type="match status" value="1"/>
</dbReference>
<dbReference type="SUPFAM" id="SSF56672">
    <property type="entry name" value="DNA/RNA polymerases"/>
    <property type="match status" value="1"/>
</dbReference>
<gene>
    <name evidence="13" type="ORF">RRG08_041694</name>
</gene>
<feature type="domain" description="Peptidase A2" evidence="11">
    <location>
        <begin position="138"/>
        <end position="217"/>
    </location>
</feature>
<dbReference type="InterPro" id="IPR012337">
    <property type="entry name" value="RNaseH-like_sf"/>
</dbReference>
<dbReference type="InterPro" id="IPR041373">
    <property type="entry name" value="RT_RNaseH"/>
</dbReference>
<dbReference type="InterPro" id="IPR001584">
    <property type="entry name" value="Integrase_cat-core"/>
</dbReference>